<reference evidence="1 2" key="1">
    <citation type="submission" date="2021-03" db="EMBL/GenBank/DDBJ databases">
        <authorList>
            <person name="Peeters C."/>
        </authorList>
    </citation>
    <scope>NUCLEOTIDE SEQUENCE [LARGE SCALE GENOMIC DNA]</scope>
    <source>
        <strain evidence="1 2">LMG 26411</strain>
    </source>
</reference>
<proteinExistence type="predicted"/>
<dbReference type="Proteomes" id="UP000672657">
    <property type="component" value="Unassembled WGS sequence"/>
</dbReference>
<comment type="caution">
    <text evidence="1">The sequence shown here is derived from an EMBL/GenBank/DDBJ whole genome shotgun (WGS) entry which is preliminary data.</text>
</comment>
<evidence type="ECO:0000313" key="2">
    <source>
        <dbReference type="Proteomes" id="UP000672657"/>
    </source>
</evidence>
<protein>
    <submittedName>
        <fullName evidence="1">Uncharacterized protein</fullName>
    </submittedName>
</protein>
<sequence>MIRAISKAKAPKDAWRPEFADAGTEWIDNAELMKWSTRVQAATRETIERSRRLVLESINLLNEVGRCGPCVPAQADTEVPDAAAAIPDSVLPSR</sequence>
<dbReference type="EMBL" id="CAJPVI010000004">
    <property type="protein sequence ID" value="CAG2135332.1"/>
    <property type="molecule type" value="Genomic_DNA"/>
</dbReference>
<accession>A0ABM8TCT9</accession>
<gene>
    <name evidence="1" type="ORF">LMG26411_01108</name>
</gene>
<evidence type="ECO:0000313" key="1">
    <source>
        <dbReference type="EMBL" id="CAG2135332.1"/>
    </source>
</evidence>
<organism evidence="1 2">
    <name type="scientific">Cupriavidus numazuensis</name>
    <dbReference type="NCBI Taxonomy" id="221992"/>
    <lineage>
        <taxon>Bacteria</taxon>
        <taxon>Pseudomonadati</taxon>
        <taxon>Pseudomonadota</taxon>
        <taxon>Betaproteobacteria</taxon>
        <taxon>Burkholderiales</taxon>
        <taxon>Burkholderiaceae</taxon>
        <taxon>Cupriavidus</taxon>
    </lineage>
</organism>
<dbReference type="RefSeq" id="WP_211952295.1">
    <property type="nucleotide sequence ID" value="NZ_CAJPVI010000004.1"/>
</dbReference>
<keyword evidence="2" id="KW-1185">Reference proteome</keyword>
<name>A0ABM8TCT9_9BURK</name>